<dbReference type="eggNOG" id="COG2199">
    <property type="taxonomic scope" value="Bacteria"/>
</dbReference>
<dbReference type="GO" id="GO:0006355">
    <property type="term" value="P:regulation of DNA-templated transcription"/>
    <property type="evidence" value="ECO:0007669"/>
    <property type="project" value="InterPro"/>
</dbReference>
<reference evidence="4" key="1">
    <citation type="submission" date="2011-02" db="EMBL/GenBank/DDBJ databases">
        <title>Complete sequence of Spirochaeta sp. Buddy.</title>
        <authorList>
            <person name="Lucas S."/>
            <person name="Copeland A."/>
            <person name="Lapidus A."/>
            <person name="Cheng J.-F."/>
            <person name="Goodwin L."/>
            <person name="Pitluck S."/>
            <person name="Zeytun A."/>
            <person name="Detter J.C."/>
            <person name="Han C."/>
            <person name="Tapia R."/>
            <person name="Land M."/>
            <person name="Hauser L."/>
            <person name="Kyrpides N."/>
            <person name="Ivanova N."/>
            <person name="Mikhailova N."/>
            <person name="Pagani I."/>
            <person name="Ritalahti K.M."/>
            <person name="Loeffler F.E."/>
            <person name="Woyke T."/>
        </authorList>
    </citation>
    <scope>NUCLEOTIDE SEQUENCE [LARGE SCALE GENOMIC DNA]</scope>
    <source>
        <strain evidence="4">ATCC BAA-1886 / DSM 22777 / Buddy</strain>
    </source>
</reference>
<dbReference type="KEGG" id="sbu:SpiBuddy_3034"/>
<dbReference type="CDD" id="cd00130">
    <property type="entry name" value="PAS"/>
    <property type="match status" value="1"/>
</dbReference>
<accession>F0RZT9</accession>
<sequence>MHHALDSTCKALVENLPDGVCYASTEGTIVYANRSFSTLLGFSAHQVLSGLSFLRFIHPDYRVLMEDFLYRILQKDHSLSTIQVQIMGSDAHERWMEIRWIDIPVEEGAFLVIHDLTSYKTLQEELLLQALTDELTGLYNRRGFRMMAEQELKHCQRLKTEVVLLSIDIDTFKQINDTFGHDEGDRVLKSVAKTLQTSFRSSDIIGRWGGDEFLVLALDAPSGTVEMLTARFRQTLSDISQRQGLPCMIAVTIGSASSSKKAIPSLELLIQQADRAMYANKRR</sequence>
<dbReference type="InterPro" id="IPR035965">
    <property type="entry name" value="PAS-like_dom_sf"/>
</dbReference>
<organism evidence="3 4">
    <name type="scientific">Sphaerochaeta globosa (strain ATCC BAA-1886 / DSM 22777 / Buddy)</name>
    <name type="common">Spirochaeta sp. (strain Buddy)</name>
    <dbReference type="NCBI Taxonomy" id="158189"/>
    <lineage>
        <taxon>Bacteria</taxon>
        <taxon>Pseudomonadati</taxon>
        <taxon>Spirochaetota</taxon>
        <taxon>Spirochaetia</taxon>
        <taxon>Spirochaetales</taxon>
        <taxon>Sphaerochaetaceae</taxon>
        <taxon>Sphaerochaeta</taxon>
    </lineage>
</organism>
<dbReference type="PROSITE" id="PS50887">
    <property type="entry name" value="GGDEF"/>
    <property type="match status" value="1"/>
</dbReference>
<dbReference type="SMART" id="SM00267">
    <property type="entry name" value="GGDEF"/>
    <property type="match status" value="1"/>
</dbReference>
<dbReference type="OrthoDB" id="9759607at2"/>
<evidence type="ECO:0000313" key="4">
    <source>
        <dbReference type="Proteomes" id="UP000008466"/>
    </source>
</evidence>
<evidence type="ECO:0000259" key="2">
    <source>
        <dbReference type="PROSITE" id="PS50887"/>
    </source>
</evidence>
<dbReference type="Proteomes" id="UP000008466">
    <property type="component" value="Chromosome"/>
</dbReference>
<dbReference type="FunFam" id="3.30.70.270:FF:000001">
    <property type="entry name" value="Diguanylate cyclase domain protein"/>
    <property type="match status" value="1"/>
</dbReference>
<dbReference type="InterPro" id="IPR000160">
    <property type="entry name" value="GGDEF_dom"/>
</dbReference>
<feature type="domain" description="PAS" evidence="1">
    <location>
        <begin position="5"/>
        <end position="76"/>
    </location>
</feature>
<dbReference type="PANTHER" id="PTHR46663">
    <property type="entry name" value="DIGUANYLATE CYCLASE DGCT-RELATED"/>
    <property type="match status" value="1"/>
</dbReference>
<dbReference type="RefSeq" id="WP_013608683.1">
    <property type="nucleotide sequence ID" value="NC_015152.1"/>
</dbReference>
<dbReference type="HOGENOM" id="CLU_000445_11_4_12"/>
<proteinExistence type="predicted"/>
<dbReference type="InterPro" id="IPR013767">
    <property type="entry name" value="PAS_fold"/>
</dbReference>
<dbReference type="AlphaFoldDB" id="F0RZT9"/>
<dbReference type="NCBIfam" id="TIGR00254">
    <property type="entry name" value="GGDEF"/>
    <property type="match status" value="1"/>
</dbReference>
<feature type="domain" description="GGDEF" evidence="2">
    <location>
        <begin position="160"/>
        <end position="283"/>
    </location>
</feature>
<evidence type="ECO:0000313" key="3">
    <source>
        <dbReference type="EMBL" id="ADY14840.1"/>
    </source>
</evidence>
<dbReference type="PROSITE" id="PS50112">
    <property type="entry name" value="PAS"/>
    <property type="match status" value="1"/>
</dbReference>
<dbReference type="InterPro" id="IPR000014">
    <property type="entry name" value="PAS"/>
</dbReference>
<dbReference type="SUPFAM" id="SSF55785">
    <property type="entry name" value="PYP-like sensor domain (PAS domain)"/>
    <property type="match status" value="1"/>
</dbReference>
<dbReference type="CDD" id="cd01949">
    <property type="entry name" value="GGDEF"/>
    <property type="match status" value="1"/>
</dbReference>
<dbReference type="Pfam" id="PF00990">
    <property type="entry name" value="GGDEF"/>
    <property type="match status" value="1"/>
</dbReference>
<name>F0RZT9_SPHGB</name>
<dbReference type="GO" id="GO:0003824">
    <property type="term" value="F:catalytic activity"/>
    <property type="evidence" value="ECO:0007669"/>
    <property type="project" value="UniProtKB-ARBA"/>
</dbReference>
<dbReference type="STRING" id="158189.SpiBuddy_3034"/>
<gene>
    <name evidence="3" type="ordered locus">SpiBuddy_3034</name>
</gene>
<dbReference type="Gene3D" id="3.30.70.270">
    <property type="match status" value="1"/>
</dbReference>
<dbReference type="PANTHER" id="PTHR46663:SF4">
    <property type="entry name" value="DIGUANYLATE CYCLASE DGCT-RELATED"/>
    <property type="match status" value="1"/>
</dbReference>
<dbReference type="InterPro" id="IPR052163">
    <property type="entry name" value="DGC-Regulatory_Protein"/>
</dbReference>
<dbReference type="InterPro" id="IPR029787">
    <property type="entry name" value="Nucleotide_cyclase"/>
</dbReference>
<protein>
    <submittedName>
        <fullName evidence="3">Diguanylate cyclase with PAS/PAC sensor</fullName>
    </submittedName>
</protein>
<dbReference type="Pfam" id="PF00989">
    <property type="entry name" value="PAS"/>
    <property type="match status" value="1"/>
</dbReference>
<dbReference type="EMBL" id="CP002541">
    <property type="protein sequence ID" value="ADY14840.1"/>
    <property type="molecule type" value="Genomic_DNA"/>
</dbReference>
<dbReference type="Gene3D" id="3.30.450.20">
    <property type="entry name" value="PAS domain"/>
    <property type="match status" value="1"/>
</dbReference>
<evidence type="ECO:0000259" key="1">
    <source>
        <dbReference type="PROSITE" id="PS50112"/>
    </source>
</evidence>
<keyword evidence="4" id="KW-1185">Reference proteome</keyword>
<dbReference type="InterPro" id="IPR043128">
    <property type="entry name" value="Rev_trsase/Diguanyl_cyclase"/>
</dbReference>
<dbReference type="SUPFAM" id="SSF55073">
    <property type="entry name" value="Nucleotide cyclase"/>
    <property type="match status" value="1"/>
</dbReference>
<dbReference type="SMART" id="SM00091">
    <property type="entry name" value="PAS"/>
    <property type="match status" value="1"/>
</dbReference>
<dbReference type="NCBIfam" id="TIGR00229">
    <property type="entry name" value="sensory_box"/>
    <property type="match status" value="1"/>
</dbReference>